<feature type="region of interest" description="Disordered" evidence="1">
    <location>
        <begin position="1"/>
        <end position="51"/>
    </location>
</feature>
<dbReference type="NCBIfam" id="NF041924">
    <property type="entry name" value="QatB"/>
    <property type="match status" value="1"/>
</dbReference>
<dbReference type="EMBL" id="PQWB01000098">
    <property type="protein sequence ID" value="POZ60707.1"/>
    <property type="molecule type" value="Genomic_DNA"/>
</dbReference>
<feature type="compositionally biased region" description="Gly residues" evidence="1">
    <location>
        <begin position="23"/>
        <end position="32"/>
    </location>
</feature>
<protein>
    <submittedName>
        <fullName evidence="2">Uncharacterized protein</fullName>
    </submittedName>
</protein>
<keyword evidence="3" id="KW-1185">Reference proteome</keyword>
<sequence length="280" mass="29069">MGTSTPYGGPNGGTPLVPSWLNGGAGPAGGDEPGNTAPTPPNGTIPPAGDANRFRGARGNYSRFASSGGRDRASLGRAISGYVSSSSGGARQAAQRMGTSRASGARLANFLSTAAAQGPLEALRLFKLDHLAGRPIEEVFIGLMEQVCPIGGTIDEGISRDAFVETIDDLAGAGITDFDNMTSEQLQTVFELYTTHTIEARLCNDIATKTIMLPANPQEAASVQKQLYEFILRGVADALAGPAKAVTALTSTQVQGFVDQVYEEAFAILRAMGEAEGDTK</sequence>
<name>A0A2S5DCL8_9NEIS</name>
<accession>A0A2S5DCL8</accession>
<evidence type="ECO:0000256" key="1">
    <source>
        <dbReference type="SAM" id="MobiDB-lite"/>
    </source>
</evidence>
<organism evidence="2 3">
    <name type="scientific">Chromobacterium alticapitis</name>
    <dbReference type="NCBI Taxonomy" id="2073169"/>
    <lineage>
        <taxon>Bacteria</taxon>
        <taxon>Pseudomonadati</taxon>
        <taxon>Pseudomonadota</taxon>
        <taxon>Betaproteobacteria</taxon>
        <taxon>Neisseriales</taxon>
        <taxon>Chromobacteriaceae</taxon>
        <taxon>Chromobacterium</taxon>
    </lineage>
</organism>
<dbReference type="Proteomes" id="UP000237082">
    <property type="component" value="Unassembled WGS sequence"/>
</dbReference>
<evidence type="ECO:0000313" key="3">
    <source>
        <dbReference type="Proteomes" id="UP000237082"/>
    </source>
</evidence>
<dbReference type="RefSeq" id="WP_103903926.1">
    <property type="nucleotide sequence ID" value="NZ_PQWB01000098.1"/>
</dbReference>
<proteinExistence type="predicted"/>
<comment type="caution">
    <text evidence="2">The sequence shown here is derived from an EMBL/GenBank/DDBJ whole genome shotgun (WGS) entry which is preliminary data.</text>
</comment>
<dbReference type="OrthoDB" id="2024989at2"/>
<gene>
    <name evidence="2" type="ORF">C2I19_17435</name>
</gene>
<dbReference type="InterPro" id="IPR049675">
    <property type="entry name" value="QatB"/>
</dbReference>
<reference evidence="3" key="1">
    <citation type="submission" date="2018-02" db="EMBL/GenBank/DDBJ databases">
        <authorList>
            <person name="O'Hara-Hanley K."/>
            <person name="Soby S."/>
        </authorList>
    </citation>
    <scope>NUCLEOTIDE SEQUENCE [LARGE SCALE GENOMIC DNA]</scope>
    <source>
        <strain evidence="3">MWU14-2602</strain>
    </source>
</reference>
<dbReference type="AlphaFoldDB" id="A0A2S5DCL8"/>
<evidence type="ECO:0000313" key="2">
    <source>
        <dbReference type="EMBL" id="POZ60707.1"/>
    </source>
</evidence>